<dbReference type="Proteomes" id="UP000800200">
    <property type="component" value="Unassembled WGS sequence"/>
</dbReference>
<dbReference type="InterPro" id="IPR027417">
    <property type="entry name" value="P-loop_NTPase"/>
</dbReference>
<dbReference type="SUPFAM" id="SSF52540">
    <property type="entry name" value="P-loop containing nucleoside triphosphate hydrolases"/>
    <property type="match status" value="1"/>
</dbReference>
<accession>A0A6A6EYH7</accession>
<evidence type="ECO:0000313" key="2">
    <source>
        <dbReference type="Proteomes" id="UP000800200"/>
    </source>
</evidence>
<organism evidence="1 2">
    <name type="scientific">Zopfia rhizophila CBS 207.26</name>
    <dbReference type="NCBI Taxonomy" id="1314779"/>
    <lineage>
        <taxon>Eukaryota</taxon>
        <taxon>Fungi</taxon>
        <taxon>Dikarya</taxon>
        <taxon>Ascomycota</taxon>
        <taxon>Pezizomycotina</taxon>
        <taxon>Dothideomycetes</taxon>
        <taxon>Dothideomycetes incertae sedis</taxon>
        <taxon>Zopfiaceae</taxon>
        <taxon>Zopfia</taxon>
    </lineage>
</organism>
<keyword evidence="2" id="KW-1185">Reference proteome</keyword>
<dbReference type="AlphaFoldDB" id="A0A6A6EYH7"/>
<proteinExistence type="predicted"/>
<dbReference type="PANTHER" id="PTHR35205">
    <property type="entry name" value="NB-ARC AND TPR DOMAIN PROTEIN"/>
    <property type="match status" value="1"/>
</dbReference>
<dbReference type="Gene3D" id="3.40.50.300">
    <property type="entry name" value="P-loop containing nucleotide triphosphate hydrolases"/>
    <property type="match status" value="1"/>
</dbReference>
<dbReference type="OrthoDB" id="5086500at2759"/>
<sequence length="288" mass="31982">MLRKFLVRKNVDCRVWQHGTLTNALLLATDALFMVPFPRDNLFVGREDIIAEISMKRKQAASRNHIRLALVGLGGVGKSQVAIEYAHRIQQVEPHTLVVWIHGSNPTRFVQGYRDIADNIPLPGREDPKADILQLVYAWLSDRRNGQWLMILDNADDDGFFFTGDEHTAGTGQASEITSHKRPLESFLPQTPNGAIFITSRNKTAAINLVGTHGSIVQVEPMNEEDALALLQTRAPFSESSKADATALVQALERIPLAITHAAAYIKTRAPMTTMSGYLDLFRESEAN</sequence>
<name>A0A6A6EYH7_9PEZI</name>
<reference evidence="1" key="1">
    <citation type="journal article" date="2020" name="Stud. Mycol.">
        <title>101 Dothideomycetes genomes: a test case for predicting lifestyles and emergence of pathogens.</title>
        <authorList>
            <person name="Haridas S."/>
            <person name="Albert R."/>
            <person name="Binder M."/>
            <person name="Bloem J."/>
            <person name="Labutti K."/>
            <person name="Salamov A."/>
            <person name="Andreopoulos B."/>
            <person name="Baker S."/>
            <person name="Barry K."/>
            <person name="Bills G."/>
            <person name="Bluhm B."/>
            <person name="Cannon C."/>
            <person name="Castanera R."/>
            <person name="Culley D."/>
            <person name="Daum C."/>
            <person name="Ezra D."/>
            <person name="Gonzalez J."/>
            <person name="Henrissat B."/>
            <person name="Kuo A."/>
            <person name="Liang C."/>
            <person name="Lipzen A."/>
            <person name="Lutzoni F."/>
            <person name="Magnuson J."/>
            <person name="Mondo S."/>
            <person name="Nolan M."/>
            <person name="Ohm R."/>
            <person name="Pangilinan J."/>
            <person name="Park H.-J."/>
            <person name="Ramirez L."/>
            <person name="Alfaro M."/>
            <person name="Sun H."/>
            <person name="Tritt A."/>
            <person name="Yoshinaga Y."/>
            <person name="Zwiers L.-H."/>
            <person name="Turgeon B."/>
            <person name="Goodwin S."/>
            <person name="Spatafora J."/>
            <person name="Crous P."/>
            <person name="Grigoriev I."/>
        </authorList>
    </citation>
    <scope>NUCLEOTIDE SEQUENCE</scope>
    <source>
        <strain evidence="1">CBS 207.26</strain>
    </source>
</reference>
<gene>
    <name evidence="1" type="ORF">K469DRAFT_20120</name>
</gene>
<dbReference type="EMBL" id="ML994610">
    <property type="protein sequence ID" value="KAF2195869.1"/>
    <property type="molecule type" value="Genomic_DNA"/>
</dbReference>
<evidence type="ECO:0008006" key="3">
    <source>
        <dbReference type="Google" id="ProtNLM"/>
    </source>
</evidence>
<evidence type="ECO:0000313" key="1">
    <source>
        <dbReference type="EMBL" id="KAF2195869.1"/>
    </source>
</evidence>
<protein>
    <recommendedName>
        <fullName evidence="3">NB-ARC domain-containing protein</fullName>
    </recommendedName>
</protein>
<dbReference type="PANTHER" id="PTHR35205:SF1">
    <property type="entry name" value="ZU5 DOMAIN-CONTAINING PROTEIN"/>
    <property type="match status" value="1"/>
</dbReference>